<protein>
    <submittedName>
        <fullName evidence="1">Uncharacterized protein</fullName>
    </submittedName>
</protein>
<organism evidence="1 2">
    <name type="scientific">Nocardia acididurans</name>
    <dbReference type="NCBI Taxonomy" id="2802282"/>
    <lineage>
        <taxon>Bacteria</taxon>
        <taxon>Bacillati</taxon>
        <taxon>Actinomycetota</taxon>
        <taxon>Actinomycetes</taxon>
        <taxon>Mycobacteriales</taxon>
        <taxon>Nocardiaceae</taxon>
        <taxon>Nocardia</taxon>
    </lineage>
</organism>
<evidence type="ECO:0000313" key="1">
    <source>
        <dbReference type="EMBL" id="MBL1076076.1"/>
    </source>
</evidence>
<gene>
    <name evidence="1" type="ORF">JK358_16885</name>
</gene>
<sequence>MGNSPGYNWDLQNAIAAFVESQRPNFQAQHELYLHGLYAFVDMQSHLLTLLGFPPVP</sequence>
<accession>A0ABS1M693</accession>
<keyword evidence="2" id="KW-1185">Reference proteome</keyword>
<proteinExistence type="predicted"/>
<evidence type="ECO:0000313" key="2">
    <source>
        <dbReference type="Proteomes" id="UP000602198"/>
    </source>
</evidence>
<dbReference type="Proteomes" id="UP000602198">
    <property type="component" value="Unassembled WGS sequence"/>
</dbReference>
<name>A0ABS1M693_9NOCA</name>
<comment type="caution">
    <text evidence="1">The sequence shown here is derived from an EMBL/GenBank/DDBJ whole genome shotgun (WGS) entry which is preliminary data.</text>
</comment>
<dbReference type="EMBL" id="JAERRJ010000006">
    <property type="protein sequence ID" value="MBL1076076.1"/>
    <property type="molecule type" value="Genomic_DNA"/>
</dbReference>
<dbReference type="RefSeq" id="WP_201948653.1">
    <property type="nucleotide sequence ID" value="NZ_JAERRJ010000006.1"/>
</dbReference>
<reference evidence="1 2" key="1">
    <citation type="submission" date="2021-01" db="EMBL/GenBank/DDBJ databases">
        <title>WGS of actinomycetes isolated from Thailand.</title>
        <authorList>
            <person name="Thawai C."/>
        </authorList>
    </citation>
    <scope>NUCLEOTIDE SEQUENCE [LARGE SCALE GENOMIC DNA]</scope>
    <source>
        <strain evidence="1 2">LPG 2</strain>
    </source>
</reference>